<feature type="transmembrane region" description="Helical" evidence="6">
    <location>
        <begin position="72"/>
        <end position="97"/>
    </location>
</feature>
<dbReference type="PATRIC" id="fig|997884.3.peg.2649"/>
<dbReference type="HOGENOM" id="CLU_083873_4_4_10"/>
<keyword evidence="5 6" id="KW-0472">Membrane</keyword>
<evidence type="ECO:0000256" key="5">
    <source>
        <dbReference type="ARBA" id="ARBA00023136"/>
    </source>
</evidence>
<sequence>MKESVRIFRFAVIGTLNALITAFVIWLMMNELSYDYIPANITAYIVAQIHNFIWCKYWVFPTEDKKNNLWQQVLFFAMAFGIAYSAQFIFLIILVEAGDVNEYLAQFLGLFIYGTVNFITNRKLTFR</sequence>
<evidence type="ECO:0000256" key="6">
    <source>
        <dbReference type="SAM" id="Phobius"/>
    </source>
</evidence>
<organism evidence="8 9">
    <name type="scientific">Bacteroides nordii CL02T12C05</name>
    <dbReference type="NCBI Taxonomy" id="997884"/>
    <lineage>
        <taxon>Bacteria</taxon>
        <taxon>Pseudomonadati</taxon>
        <taxon>Bacteroidota</taxon>
        <taxon>Bacteroidia</taxon>
        <taxon>Bacteroidales</taxon>
        <taxon>Bacteroidaceae</taxon>
        <taxon>Bacteroides</taxon>
    </lineage>
</organism>
<dbReference type="GO" id="GO:0005886">
    <property type="term" value="C:plasma membrane"/>
    <property type="evidence" value="ECO:0007669"/>
    <property type="project" value="TreeGrafter"/>
</dbReference>
<gene>
    <name evidence="8" type="ORF">HMPREF1068_02578</name>
</gene>
<evidence type="ECO:0000313" key="8">
    <source>
        <dbReference type="EMBL" id="EIY50019.1"/>
    </source>
</evidence>
<dbReference type="Pfam" id="PF04138">
    <property type="entry name" value="GtrA_DPMS_TM"/>
    <property type="match status" value="1"/>
</dbReference>
<dbReference type="AlphaFoldDB" id="I9GSL5"/>
<dbReference type="eggNOG" id="COG2246">
    <property type="taxonomic scope" value="Bacteria"/>
</dbReference>
<dbReference type="Proteomes" id="UP000003089">
    <property type="component" value="Unassembled WGS sequence"/>
</dbReference>
<feature type="transmembrane region" description="Helical" evidence="6">
    <location>
        <begin position="7"/>
        <end position="29"/>
    </location>
</feature>
<dbReference type="EMBL" id="AGXS01000016">
    <property type="protein sequence ID" value="EIY50019.1"/>
    <property type="molecule type" value="Genomic_DNA"/>
</dbReference>
<dbReference type="STRING" id="997884.HMPREF1068_02578"/>
<keyword evidence="4 6" id="KW-1133">Transmembrane helix</keyword>
<evidence type="ECO:0000259" key="7">
    <source>
        <dbReference type="Pfam" id="PF04138"/>
    </source>
</evidence>
<proteinExistence type="inferred from homology"/>
<evidence type="ECO:0000256" key="4">
    <source>
        <dbReference type="ARBA" id="ARBA00022989"/>
    </source>
</evidence>
<comment type="similarity">
    <text evidence="2">Belongs to the GtrA family.</text>
</comment>
<feature type="transmembrane region" description="Helical" evidence="6">
    <location>
        <begin position="103"/>
        <end position="120"/>
    </location>
</feature>
<accession>I9GSL5</accession>
<keyword evidence="3 6" id="KW-0812">Transmembrane</keyword>
<dbReference type="GeneID" id="69502164"/>
<comment type="caution">
    <text evidence="8">The sequence shown here is derived from an EMBL/GenBank/DDBJ whole genome shotgun (WGS) entry which is preliminary data.</text>
</comment>
<keyword evidence="9" id="KW-1185">Reference proteome</keyword>
<dbReference type="RefSeq" id="WP_002560205.1">
    <property type="nucleotide sequence ID" value="NZ_JH724314.1"/>
</dbReference>
<dbReference type="PANTHER" id="PTHR38459:SF1">
    <property type="entry name" value="PROPHAGE BACTOPRENOL-LINKED GLUCOSE TRANSLOCASE HOMOLOG"/>
    <property type="match status" value="1"/>
</dbReference>
<dbReference type="GO" id="GO:0000271">
    <property type="term" value="P:polysaccharide biosynthetic process"/>
    <property type="evidence" value="ECO:0007669"/>
    <property type="project" value="InterPro"/>
</dbReference>
<dbReference type="InterPro" id="IPR007267">
    <property type="entry name" value="GtrA_DPMS_TM"/>
</dbReference>
<feature type="domain" description="GtrA/DPMS transmembrane" evidence="7">
    <location>
        <begin position="9"/>
        <end position="126"/>
    </location>
</feature>
<feature type="transmembrane region" description="Helical" evidence="6">
    <location>
        <begin position="41"/>
        <end position="60"/>
    </location>
</feature>
<dbReference type="InterPro" id="IPR051401">
    <property type="entry name" value="GtrA_CellWall_Glycosyl"/>
</dbReference>
<evidence type="ECO:0000256" key="2">
    <source>
        <dbReference type="ARBA" id="ARBA00009399"/>
    </source>
</evidence>
<reference evidence="8 9" key="1">
    <citation type="submission" date="2012-02" db="EMBL/GenBank/DDBJ databases">
        <title>The Genome Sequence of Bacteroides nordii CL02T12C05.</title>
        <authorList>
            <consortium name="The Broad Institute Genome Sequencing Platform"/>
            <person name="Earl A."/>
            <person name="Ward D."/>
            <person name="Feldgarden M."/>
            <person name="Gevers D."/>
            <person name="Zitomersky N.L."/>
            <person name="Coyne M.J."/>
            <person name="Comstock L.E."/>
            <person name="Young S.K."/>
            <person name="Zeng Q."/>
            <person name="Gargeya S."/>
            <person name="Fitzgerald M."/>
            <person name="Haas B."/>
            <person name="Abouelleil A."/>
            <person name="Alvarado L."/>
            <person name="Arachchi H.M."/>
            <person name="Berlin A."/>
            <person name="Chapman S.B."/>
            <person name="Gearin G."/>
            <person name="Goldberg J."/>
            <person name="Griggs A."/>
            <person name="Gujja S."/>
            <person name="Hansen M."/>
            <person name="Heiman D."/>
            <person name="Howarth C."/>
            <person name="Larimer J."/>
            <person name="Lui A."/>
            <person name="MacDonald P.J.P."/>
            <person name="McCowen C."/>
            <person name="Montmayeur A."/>
            <person name="Murphy C."/>
            <person name="Neiman D."/>
            <person name="Pearson M."/>
            <person name="Priest M."/>
            <person name="Roberts A."/>
            <person name="Saif S."/>
            <person name="Shea T."/>
            <person name="Sisk P."/>
            <person name="Stolte C."/>
            <person name="Sykes S."/>
            <person name="Wortman J."/>
            <person name="Nusbaum C."/>
            <person name="Birren B."/>
        </authorList>
    </citation>
    <scope>NUCLEOTIDE SEQUENCE [LARGE SCALE GENOMIC DNA]</scope>
    <source>
        <strain evidence="8 9">CL02T12C05</strain>
    </source>
</reference>
<dbReference type="PANTHER" id="PTHR38459">
    <property type="entry name" value="PROPHAGE BACTOPRENOL-LINKED GLUCOSE TRANSLOCASE HOMOLOG"/>
    <property type="match status" value="1"/>
</dbReference>
<evidence type="ECO:0000313" key="9">
    <source>
        <dbReference type="Proteomes" id="UP000003089"/>
    </source>
</evidence>
<name>I9GSL5_9BACE</name>
<evidence type="ECO:0000256" key="1">
    <source>
        <dbReference type="ARBA" id="ARBA00004141"/>
    </source>
</evidence>
<evidence type="ECO:0000256" key="3">
    <source>
        <dbReference type="ARBA" id="ARBA00022692"/>
    </source>
</evidence>
<comment type="subcellular location">
    <subcellularLocation>
        <location evidence="1">Membrane</location>
        <topology evidence="1">Multi-pass membrane protein</topology>
    </subcellularLocation>
</comment>
<protein>
    <recommendedName>
        <fullName evidence="7">GtrA/DPMS transmembrane domain-containing protein</fullName>
    </recommendedName>
</protein>